<dbReference type="EMBL" id="JAEHOE010000011">
    <property type="protein sequence ID" value="KAG2498221.1"/>
    <property type="molecule type" value="Genomic_DNA"/>
</dbReference>
<keyword evidence="2" id="KW-0732">Signal</keyword>
<comment type="caution">
    <text evidence="3">The sequence shown here is derived from an EMBL/GenBank/DDBJ whole genome shotgun (WGS) entry which is preliminary data.</text>
</comment>
<accession>A0A836C2N7</accession>
<keyword evidence="4" id="KW-1185">Reference proteome</keyword>
<evidence type="ECO:0000313" key="4">
    <source>
        <dbReference type="Proteomes" id="UP000612055"/>
    </source>
</evidence>
<dbReference type="AlphaFoldDB" id="A0A836C2N7"/>
<sequence length="432" mass="45527">MIPRGKWTLLALAVVLISTSSVVIAKEGAKPSPSPKAGQGQLAMAIGDAPTTGSDNAPETLNCTTKEDPKTSAGYTVCMPEASPASSQQQQDASSKNLRGASTRAGSSGAYVSTWSWAVTEALKRTSWGRYFAIAFNGLLVGYSYDYSDSASANAAATQACKDVNSWSFLTSGCSVVQSSRAMCTVTNATAVANLKSQVESSVPYGAYWAAATDVACSRLYMEYSTYASDVNGLPYRAVDYCNGESRYKYGFQSASPCGPVSALTGRRPWPACPNATRWAAAKTAAIRASDWGRAWAIWASPDCKYVEYVANATTLDQAKAMTSARNVCNQKAFSTFGDASCSMVASGLATCTDSTKWAAESYRSKWLTSTTYYWAVAIDKTCTYVGSATNIRDDWATSNAISACKTKAVAAGLSPNSCGRVDGGRGNVISG</sequence>
<feature type="chain" id="PRO_5032469180" description="DUF4189 domain-containing protein" evidence="2">
    <location>
        <begin position="26"/>
        <end position="432"/>
    </location>
</feature>
<feature type="signal peptide" evidence="2">
    <location>
        <begin position="1"/>
        <end position="25"/>
    </location>
</feature>
<protein>
    <recommendedName>
        <fullName evidence="5">DUF4189 domain-containing protein</fullName>
    </recommendedName>
</protein>
<feature type="compositionally biased region" description="Polar residues" evidence="1">
    <location>
        <begin position="51"/>
        <end position="64"/>
    </location>
</feature>
<evidence type="ECO:0008006" key="5">
    <source>
        <dbReference type="Google" id="ProtNLM"/>
    </source>
</evidence>
<feature type="region of interest" description="Disordered" evidence="1">
    <location>
        <begin position="46"/>
        <end position="107"/>
    </location>
</feature>
<reference evidence="3" key="1">
    <citation type="journal article" date="2020" name="bioRxiv">
        <title>Comparative genomics of Chlamydomonas.</title>
        <authorList>
            <person name="Craig R.J."/>
            <person name="Hasan A.R."/>
            <person name="Ness R.W."/>
            <person name="Keightley P.D."/>
        </authorList>
    </citation>
    <scope>NUCLEOTIDE SEQUENCE</scope>
    <source>
        <strain evidence="3">CCAP 11/70</strain>
    </source>
</reference>
<dbReference type="Proteomes" id="UP000612055">
    <property type="component" value="Unassembled WGS sequence"/>
</dbReference>
<evidence type="ECO:0000256" key="1">
    <source>
        <dbReference type="SAM" id="MobiDB-lite"/>
    </source>
</evidence>
<organism evidence="3 4">
    <name type="scientific">Edaphochlamys debaryana</name>
    <dbReference type="NCBI Taxonomy" id="47281"/>
    <lineage>
        <taxon>Eukaryota</taxon>
        <taxon>Viridiplantae</taxon>
        <taxon>Chlorophyta</taxon>
        <taxon>core chlorophytes</taxon>
        <taxon>Chlorophyceae</taxon>
        <taxon>CS clade</taxon>
        <taxon>Chlamydomonadales</taxon>
        <taxon>Chlamydomonadales incertae sedis</taxon>
        <taxon>Edaphochlamys</taxon>
    </lineage>
</organism>
<evidence type="ECO:0000313" key="3">
    <source>
        <dbReference type="EMBL" id="KAG2498221.1"/>
    </source>
</evidence>
<proteinExistence type="predicted"/>
<name>A0A836C2N7_9CHLO</name>
<feature type="compositionally biased region" description="Low complexity" evidence="1">
    <location>
        <begin position="82"/>
        <end position="95"/>
    </location>
</feature>
<evidence type="ECO:0000256" key="2">
    <source>
        <dbReference type="SAM" id="SignalP"/>
    </source>
</evidence>
<gene>
    <name evidence="3" type="ORF">HYH03_003972</name>
</gene>